<dbReference type="Proteomes" id="UP000288293">
    <property type="component" value="Unassembled WGS sequence"/>
</dbReference>
<dbReference type="RefSeq" id="WP_126804007.1">
    <property type="nucleotide sequence ID" value="NZ_PIPL01000002.1"/>
</dbReference>
<dbReference type="AlphaFoldDB" id="A0A432W490"/>
<sequence length="338" mass="38754">MHSLNQRQQKLEQWLATQSLCPDGELLVVSGDASFRRYFRYLHQGHWYIAVDAPPPQESLQEFLAIAAAYKQTGVPVPHVYAYNKDDGFMILEDLGDDLFYSHLQDDSSARDYYIQALDLLPGVMRTIRTEDGDLPVYSGELLQTELSLFSDWLLEQHLQLKLSLAEQEIWLATCALLVDNATGQPQVGVHRDYHSRNIMCTESSGLALIDFQDAVLGPVTYDAVSLLRDCYLAWPDELVSELSEHLYQRLQTEHILQPEVSLQQWQRWFDLMGIQRHCKAAGIFARLCHRDGKLNYLADVPRTLNYILEVSAKYPELSDFHRLLKERVEPAVQACAQ</sequence>
<keyword evidence="5" id="KW-1185">Reference proteome</keyword>
<reference evidence="4 5" key="1">
    <citation type="journal article" date="2011" name="Front. Microbiol.">
        <title>Genomic signatures of strain selection and enhancement in Bacillus atrophaeus var. globigii, a historical biowarfare simulant.</title>
        <authorList>
            <person name="Gibbons H.S."/>
            <person name="Broomall S.M."/>
            <person name="McNew L.A."/>
            <person name="Daligault H."/>
            <person name="Chapman C."/>
            <person name="Bruce D."/>
            <person name="Karavis M."/>
            <person name="Krepps M."/>
            <person name="McGregor P.A."/>
            <person name="Hong C."/>
            <person name="Park K.H."/>
            <person name="Akmal A."/>
            <person name="Feldman A."/>
            <person name="Lin J.S."/>
            <person name="Chang W.E."/>
            <person name="Higgs B.W."/>
            <person name="Demirev P."/>
            <person name="Lindquist J."/>
            <person name="Liem A."/>
            <person name="Fochler E."/>
            <person name="Read T.D."/>
            <person name="Tapia R."/>
            <person name="Johnson S."/>
            <person name="Bishop-Lilly K.A."/>
            <person name="Detter C."/>
            <person name="Han C."/>
            <person name="Sozhamannan S."/>
            <person name="Rosenzweig C.N."/>
            <person name="Skowronski E.W."/>
        </authorList>
    </citation>
    <scope>NUCLEOTIDE SEQUENCE [LARGE SCALE GENOMIC DNA]</scope>
    <source>
        <strain evidence="4 5">MLST1</strain>
    </source>
</reference>
<dbReference type="InterPro" id="IPR011009">
    <property type="entry name" value="Kinase-like_dom_sf"/>
</dbReference>
<dbReference type="Pfam" id="PF01636">
    <property type="entry name" value="APH"/>
    <property type="match status" value="1"/>
</dbReference>
<proteinExistence type="predicted"/>
<comment type="caution">
    <text evidence="4">The sequence shown here is derived from an EMBL/GenBank/DDBJ whole genome shotgun (WGS) entry which is preliminary data.</text>
</comment>
<dbReference type="PANTHER" id="PTHR33540:SF1">
    <property type="entry name" value="N-ACETYLMURAMATE_N-ACETYLGLUCOSAMINE KINASE"/>
    <property type="match status" value="1"/>
</dbReference>
<dbReference type="SUPFAM" id="SSF56112">
    <property type="entry name" value="Protein kinase-like (PK-like)"/>
    <property type="match status" value="1"/>
</dbReference>
<feature type="domain" description="Aminoglycoside phosphotransferase" evidence="3">
    <location>
        <begin position="28"/>
        <end position="243"/>
    </location>
</feature>
<keyword evidence="4" id="KW-0418">Kinase</keyword>
<evidence type="ECO:0000256" key="2">
    <source>
        <dbReference type="ARBA" id="ARBA00022840"/>
    </source>
</evidence>
<keyword evidence="1" id="KW-0547">Nucleotide-binding</keyword>
<evidence type="ECO:0000256" key="1">
    <source>
        <dbReference type="ARBA" id="ARBA00022741"/>
    </source>
</evidence>
<dbReference type="OrthoDB" id="9809275at2"/>
<dbReference type="GO" id="GO:0004674">
    <property type="term" value="F:protein serine/threonine kinase activity"/>
    <property type="evidence" value="ECO:0007669"/>
    <property type="project" value="UniProtKB-KW"/>
</dbReference>
<keyword evidence="4" id="KW-0808">Transferase</keyword>
<dbReference type="PANTHER" id="PTHR33540">
    <property type="entry name" value="TRNA THREONYLCARBAMOYLADENOSINE BIOSYNTHESIS PROTEIN TSAE"/>
    <property type="match status" value="1"/>
</dbReference>
<keyword evidence="4" id="KW-0723">Serine/threonine-protein kinase</keyword>
<dbReference type="Gene3D" id="3.30.200.20">
    <property type="entry name" value="Phosphorylase Kinase, domain 1"/>
    <property type="match status" value="1"/>
</dbReference>
<evidence type="ECO:0000259" key="3">
    <source>
        <dbReference type="Pfam" id="PF01636"/>
    </source>
</evidence>
<keyword evidence="2" id="KW-0067">ATP-binding</keyword>
<dbReference type="GO" id="GO:0005524">
    <property type="term" value="F:ATP binding"/>
    <property type="evidence" value="ECO:0007669"/>
    <property type="project" value="UniProtKB-KW"/>
</dbReference>
<accession>A0A432W490</accession>
<dbReference type="Gene3D" id="3.90.1200.10">
    <property type="match status" value="1"/>
</dbReference>
<dbReference type="InterPro" id="IPR002575">
    <property type="entry name" value="Aminoglycoside_PTrfase"/>
</dbReference>
<name>A0A432W490_9GAMM</name>
<protein>
    <submittedName>
        <fullName evidence="4">Serine/threonine protein kinase</fullName>
    </submittedName>
</protein>
<evidence type="ECO:0000313" key="5">
    <source>
        <dbReference type="Proteomes" id="UP000288293"/>
    </source>
</evidence>
<organism evidence="4 5">
    <name type="scientific">Aliidiomarina minuta</name>
    <dbReference type="NCBI Taxonomy" id="880057"/>
    <lineage>
        <taxon>Bacteria</taxon>
        <taxon>Pseudomonadati</taxon>
        <taxon>Pseudomonadota</taxon>
        <taxon>Gammaproteobacteria</taxon>
        <taxon>Alteromonadales</taxon>
        <taxon>Idiomarinaceae</taxon>
        <taxon>Aliidiomarina</taxon>
    </lineage>
</organism>
<dbReference type="EMBL" id="PIPL01000002">
    <property type="protein sequence ID" value="RUO24305.1"/>
    <property type="molecule type" value="Genomic_DNA"/>
</dbReference>
<gene>
    <name evidence="4" type="ORF">CWE09_10535</name>
</gene>
<evidence type="ECO:0000313" key="4">
    <source>
        <dbReference type="EMBL" id="RUO24305.1"/>
    </source>
</evidence>